<proteinExistence type="predicted"/>
<dbReference type="PATRIC" id="fig|1254439.12.peg.578"/>
<name>M4RE56_9BIFI</name>
<evidence type="ECO:0000313" key="1">
    <source>
        <dbReference type="EMBL" id="AGH40843.1"/>
    </source>
</evidence>
<reference evidence="1 2" key="1">
    <citation type="journal article" date="2013" name="Genome Announc.">
        <title>Complete Genome Sequence of the Probiotic Bifidobacterium thermophilum Strain RBL67.</title>
        <authorList>
            <person name="Jans C."/>
            <person name="Lacroix C."/>
            <person name="Follador R."/>
            <person name="Stevens M.J."/>
        </authorList>
    </citation>
    <scope>NUCLEOTIDE SEQUENCE [LARGE SCALE GENOMIC DNA]</scope>
    <source>
        <strain evidence="1 2">RBL67</strain>
    </source>
</reference>
<accession>M4RE56</accession>
<sequence>MLTHTLGFLSRKRLLPIPAHPPTDCAGVLLHRTHSQTGYAERLPSVTSL</sequence>
<dbReference type="Proteomes" id="UP000011835">
    <property type="component" value="Chromosome"/>
</dbReference>
<organism evidence="1 2">
    <name type="scientific">Bifidobacterium thermophilum RBL67</name>
    <dbReference type="NCBI Taxonomy" id="1254439"/>
    <lineage>
        <taxon>Bacteria</taxon>
        <taxon>Bacillati</taxon>
        <taxon>Actinomycetota</taxon>
        <taxon>Actinomycetes</taxon>
        <taxon>Bifidobacteriales</taxon>
        <taxon>Bifidobacteriaceae</taxon>
        <taxon>Bifidobacterium</taxon>
    </lineage>
</organism>
<keyword evidence="2" id="KW-1185">Reference proteome</keyword>
<dbReference type="KEGG" id="btp:D805_0576"/>
<dbReference type="AlphaFoldDB" id="M4RE56"/>
<evidence type="ECO:0000313" key="2">
    <source>
        <dbReference type="Proteomes" id="UP000011835"/>
    </source>
</evidence>
<protein>
    <submittedName>
        <fullName evidence="1">Uncharacterized protein</fullName>
    </submittedName>
</protein>
<dbReference type="HOGENOM" id="CLU_3132854_0_0_11"/>
<gene>
    <name evidence="1" type="ORF">D805_0576</name>
</gene>
<dbReference type="EMBL" id="CP004346">
    <property type="protein sequence ID" value="AGH40843.1"/>
    <property type="molecule type" value="Genomic_DNA"/>
</dbReference>